<accession>A0ABT7USH5</accession>
<dbReference type="CDD" id="cd06577">
    <property type="entry name" value="PASTA_pknB"/>
    <property type="match status" value="2"/>
</dbReference>
<dbReference type="Proteomes" id="UP001529380">
    <property type="component" value="Unassembled WGS sequence"/>
</dbReference>
<dbReference type="SMART" id="SM00740">
    <property type="entry name" value="PASTA"/>
    <property type="match status" value="2"/>
</dbReference>
<comment type="catalytic activity">
    <reaction evidence="8">
        <text>L-seryl-[protein] + ATP = O-phospho-L-seryl-[protein] + ADP + H(+)</text>
        <dbReference type="Rhea" id="RHEA:17989"/>
        <dbReference type="Rhea" id="RHEA-COMP:9863"/>
        <dbReference type="Rhea" id="RHEA-COMP:11604"/>
        <dbReference type="ChEBI" id="CHEBI:15378"/>
        <dbReference type="ChEBI" id="CHEBI:29999"/>
        <dbReference type="ChEBI" id="CHEBI:30616"/>
        <dbReference type="ChEBI" id="CHEBI:83421"/>
        <dbReference type="ChEBI" id="CHEBI:456216"/>
        <dbReference type="EC" id="2.7.11.1"/>
    </reaction>
</comment>
<keyword evidence="3" id="KW-0677">Repeat</keyword>
<dbReference type="Pfam" id="PF03793">
    <property type="entry name" value="PASTA"/>
    <property type="match status" value="2"/>
</dbReference>
<keyword evidence="4" id="KW-0547">Nucleotide-binding</keyword>
<dbReference type="PROSITE" id="PS50011">
    <property type="entry name" value="PROTEIN_KINASE_DOM"/>
    <property type="match status" value="1"/>
</dbReference>
<dbReference type="PANTHER" id="PTHR43289">
    <property type="entry name" value="MITOGEN-ACTIVATED PROTEIN KINASE KINASE KINASE 20-RELATED"/>
    <property type="match status" value="1"/>
</dbReference>
<comment type="caution">
    <text evidence="13">The sequence shown here is derived from an EMBL/GenBank/DDBJ whole genome shotgun (WGS) entry which is preliminary data.</text>
</comment>
<dbReference type="EMBL" id="JAUDCL010000020">
    <property type="protein sequence ID" value="MDM8201831.1"/>
    <property type="molecule type" value="Genomic_DNA"/>
</dbReference>
<evidence type="ECO:0000256" key="1">
    <source>
        <dbReference type="ARBA" id="ARBA00012513"/>
    </source>
</evidence>
<organism evidence="13 14">
    <name type="scientific">Allofournierella massiliensis</name>
    <dbReference type="NCBI Taxonomy" id="1650663"/>
    <lineage>
        <taxon>Bacteria</taxon>
        <taxon>Bacillati</taxon>
        <taxon>Bacillota</taxon>
        <taxon>Clostridia</taxon>
        <taxon>Eubacteriales</taxon>
        <taxon>Oscillospiraceae</taxon>
        <taxon>Allofournierella</taxon>
    </lineage>
</organism>
<evidence type="ECO:0000256" key="10">
    <source>
        <dbReference type="SAM" id="Phobius"/>
    </source>
</evidence>
<evidence type="ECO:0000259" key="12">
    <source>
        <dbReference type="PROSITE" id="PS51178"/>
    </source>
</evidence>
<dbReference type="InterPro" id="IPR000719">
    <property type="entry name" value="Prot_kinase_dom"/>
</dbReference>
<name>A0ABT7USH5_9FIRM</name>
<dbReference type="SUPFAM" id="SSF56112">
    <property type="entry name" value="Protein kinase-like (PK-like)"/>
    <property type="match status" value="1"/>
</dbReference>
<sequence>MGQTILCPYCLSKVDLGRPDCPFCGKELNNMNPPGTLPFASLLAGRYTIGRHQATDGEGILYEAVENTGGVRVSVKEYYPVTLSVGRDESGLVMPKEGREVLFKTTRMDFADLYRSIQRITPATGLAAVLDVVEENNTVYAVLEQVEGESLSRYLSEHTQNLDPAQARILLQPIMEGVATMHKAGLVHRGVCPDNIILSPGGTQARLCGYATLGLRTAGSELKSQLYDGYSAPEQYSAAEFEGRYTDVYGLAAVFYRLLTGQAPVPANQRRVTDSLQPARALEPEVPGYISVVLSAAMRMDPGSRIQNVPELMGALTSQRAADSITPPQRQPERAPAREQHISISTRTLFTGSLLVIAVLFALLMWSILGRDAPAPASSSAPASSISQSTPQVLTVPGVVGLSYEDVQSNLEYTAAFRFIAVAQEYSSEYEAGIILEQSPQAGTETSEDRPLISVVVSMGPELVEVPDIKGFTQEAAQQELERAHIKASFSMIDNNGEYASGCVVYTDPEAGTEIDAGTTTVNVYIAKERDIPQVPDPTPEPTPAPTPSPSPSPSPEPSPSTVPAG</sequence>
<evidence type="ECO:0000256" key="2">
    <source>
        <dbReference type="ARBA" id="ARBA00022679"/>
    </source>
</evidence>
<evidence type="ECO:0000313" key="13">
    <source>
        <dbReference type="EMBL" id="MDM8201831.1"/>
    </source>
</evidence>
<feature type="domain" description="PASTA" evidence="12">
    <location>
        <begin position="460"/>
        <end position="528"/>
    </location>
</feature>
<keyword evidence="10" id="KW-0812">Transmembrane</keyword>
<feature type="transmembrane region" description="Helical" evidence="10">
    <location>
        <begin position="349"/>
        <end position="369"/>
    </location>
</feature>
<evidence type="ECO:0000313" key="14">
    <source>
        <dbReference type="Proteomes" id="UP001529380"/>
    </source>
</evidence>
<dbReference type="PROSITE" id="PS51178">
    <property type="entry name" value="PASTA"/>
    <property type="match status" value="2"/>
</dbReference>
<evidence type="ECO:0000256" key="3">
    <source>
        <dbReference type="ARBA" id="ARBA00022737"/>
    </source>
</evidence>
<dbReference type="Pfam" id="PF00069">
    <property type="entry name" value="Pkinase"/>
    <property type="match status" value="1"/>
</dbReference>
<dbReference type="Gene3D" id="3.30.10.20">
    <property type="match status" value="2"/>
</dbReference>
<keyword evidence="5" id="KW-0418">Kinase</keyword>
<protein>
    <recommendedName>
        <fullName evidence="1">non-specific serine/threonine protein kinase</fullName>
        <ecNumber evidence="1">2.7.11.1</ecNumber>
    </recommendedName>
</protein>
<dbReference type="SMART" id="SM00220">
    <property type="entry name" value="S_TKc"/>
    <property type="match status" value="1"/>
</dbReference>
<dbReference type="PANTHER" id="PTHR43289:SF6">
    <property type="entry name" value="SERINE_THREONINE-PROTEIN KINASE NEKL-3"/>
    <property type="match status" value="1"/>
</dbReference>
<evidence type="ECO:0000256" key="8">
    <source>
        <dbReference type="ARBA" id="ARBA00048679"/>
    </source>
</evidence>
<evidence type="ECO:0000256" key="6">
    <source>
        <dbReference type="ARBA" id="ARBA00022840"/>
    </source>
</evidence>
<dbReference type="Gene3D" id="1.10.510.10">
    <property type="entry name" value="Transferase(Phosphotransferase) domain 1"/>
    <property type="match status" value="1"/>
</dbReference>
<proteinExistence type="predicted"/>
<keyword evidence="10" id="KW-1133">Transmembrane helix</keyword>
<evidence type="ECO:0000256" key="9">
    <source>
        <dbReference type="SAM" id="MobiDB-lite"/>
    </source>
</evidence>
<feature type="domain" description="PASTA" evidence="12">
    <location>
        <begin position="390"/>
        <end position="458"/>
    </location>
</feature>
<feature type="region of interest" description="Disordered" evidence="9">
    <location>
        <begin position="529"/>
        <end position="566"/>
    </location>
</feature>
<comment type="catalytic activity">
    <reaction evidence="7">
        <text>L-threonyl-[protein] + ATP = O-phospho-L-threonyl-[protein] + ADP + H(+)</text>
        <dbReference type="Rhea" id="RHEA:46608"/>
        <dbReference type="Rhea" id="RHEA-COMP:11060"/>
        <dbReference type="Rhea" id="RHEA-COMP:11605"/>
        <dbReference type="ChEBI" id="CHEBI:15378"/>
        <dbReference type="ChEBI" id="CHEBI:30013"/>
        <dbReference type="ChEBI" id="CHEBI:30616"/>
        <dbReference type="ChEBI" id="CHEBI:61977"/>
        <dbReference type="ChEBI" id="CHEBI:456216"/>
        <dbReference type="EC" id="2.7.11.1"/>
    </reaction>
</comment>
<dbReference type="InterPro" id="IPR011009">
    <property type="entry name" value="Kinase-like_dom_sf"/>
</dbReference>
<dbReference type="InterPro" id="IPR005543">
    <property type="entry name" value="PASTA_dom"/>
</dbReference>
<keyword evidence="10" id="KW-0472">Membrane</keyword>
<evidence type="ECO:0000256" key="5">
    <source>
        <dbReference type="ARBA" id="ARBA00022777"/>
    </source>
</evidence>
<feature type="compositionally biased region" description="Pro residues" evidence="9">
    <location>
        <begin position="535"/>
        <end position="566"/>
    </location>
</feature>
<keyword evidence="14" id="KW-1185">Reference proteome</keyword>
<evidence type="ECO:0000256" key="7">
    <source>
        <dbReference type="ARBA" id="ARBA00047899"/>
    </source>
</evidence>
<keyword evidence="6" id="KW-0067">ATP-binding</keyword>
<reference evidence="13 14" key="2">
    <citation type="submission" date="2023-06" db="EMBL/GenBank/DDBJ databases">
        <title>Identification and characterization of horizontal gene transfer across gut microbiota members of farm animals based on homology search.</title>
        <authorList>
            <person name="Schwarzerova J."/>
            <person name="Nykrynova M."/>
            <person name="Jureckova K."/>
            <person name="Cejkova D."/>
            <person name="Rychlik I."/>
        </authorList>
    </citation>
    <scope>NUCLEOTIDE SEQUENCE [LARGE SCALE GENOMIC DNA]</scope>
    <source>
        <strain evidence="13 14">ET340</strain>
    </source>
</reference>
<reference evidence="13 14" key="3">
    <citation type="submission" date="2023-06" db="EMBL/GenBank/DDBJ databases">
        <authorList>
            <person name="Zeman M."/>
            <person name="Kubasova T."/>
            <person name="Jahodarova E."/>
            <person name="Nykrynova M."/>
            <person name="Rychlik I."/>
        </authorList>
    </citation>
    <scope>NUCLEOTIDE SEQUENCE [LARGE SCALE GENOMIC DNA]</scope>
    <source>
        <strain evidence="13 14">ET340</strain>
    </source>
</reference>
<evidence type="ECO:0000259" key="11">
    <source>
        <dbReference type="PROSITE" id="PS50011"/>
    </source>
</evidence>
<feature type="region of interest" description="Disordered" evidence="9">
    <location>
        <begin position="320"/>
        <end position="339"/>
    </location>
</feature>
<dbReference type="EC" id="2.7.11.1" evidence="1"/>
<evidence type="ECO:0000256" key="4">
    <source>
        <dbReference type="ARBA" id="ARBA00022741"/>
    </source>
</evidence>
<feature type="domain" description="Protein kinase" evidence="11">
    <location>
        <begin position="79"/>
        <end position="317"/>
    </location>
</feature>
<gene>
    <name evidence="13" type="ORF">QUW08_11100</name>
</gene>
<reference evidence="14" key="1">
    <citation type="submission" date="2023-06" db="EMBL/GenBank/DDBJ databases">
        <title>Identification and characterization of horizontal gene transfer across gut microbiota members of farm animals based on homology search.</title>
        <authorList>
            <person name="Zeman M."/>
            <person name="Kubasova T."/>
            <person name="Jahodarova E."/>
            <person name="Nykrynova M."/>
            <person name="Rychlik I."/>
        </authorList>
    </citation>
    <scope>NUCLEOTIDE SEQUENCE [LARGE SCALE GENOMIC DNA]</scope>
    <source>
        <strain evidence="14">ET340</strain>
    </source>
</reference>
<dbReference type="RefSeq" id="WP_289600280.1">
    <property type="nucleotide sequence ID" value="NZ_JAUDCL010000020.1"/>
</dbReference>
<keyword evidence="2" id="KW-0808">Transferase</keyword>